<evidence type="ECO:0000313" key="3">
    <source>
        <dbReference type="Proteomes" id="UP000327493"/>
    </source>
</evidence>
<reference evidence="2 3" key="1">
    <citation type="submission" date="2019-08" db="EMBL/GenBank/DDBJ databases">
        <title>A chromosome-level genome assembly, high-density linkage maps, and genome scans reveal the genomic architecture of hybrid incompatibilities underlying speciation via character displacement in darters (Percidae: Etheostominae).</title>
        <authorList>
            <person name="Moran R.L."/>
            <person name="Catchen J.M."/>
            <person name="Fuller R.C."/>
        </authorList>
    </citation>
    <scope>NUCLEOTIDE SEQUENCE [LARGE SCALE GENOMIC DNA]</scope>
    <source>
        <strain evidence="2">EspeVRDwgs_2016</strain>
        <tissue evidence="2">Muscle</tissue>
    </source>
</reference>
<feature type="region of interest" description="Disordered" evidence="1">
    <location>
        <begin position="1"/>
        <end position="34"/>
    </location>
</feature>
<comment type="caution">
    <text evidence="2">The sequence shown here is derived from an EMBL/GenBank/DDBJ whole genome shotgun (WGS) entry which is preliminary data.</text>
</comment>
<protein>
    <submittedName>
        <fullName evidence="2">Uncharacterized protein</fullName>
    </submittedName>
</protein>
<sequence>MFPLMLNSSCPMGKVPLPTTPPLKGSWQKESEKQKEEEGLLLILPCLSPRPPLHRLFPPPPNPPPFLLRSILSRLPLFPVQ</sequence>
<dbReference type="EMBL" id="VOFY01000048">
    <property type="protein sequence ID" value="KAA8579070.1"/>
    <property type="molecule type" value="Genomic_DNA"/>
</dbReference>
<organism evidence="2 3">
    <name type="scientific">Etheostoma spectabile</name>
    <name type="common">orangethroat darter</name>
    <dbReference type="NCBI Taxonomy" id="54343"/>
    <lineage>
        <taxon>Eukaryota</taxon>
        <taxon>Metazoa</taxon>
        <taxon>Chordata</taxon>
        <taxon>Craniata</taxon>
        <taxon>Vertebrata</taxon>
        <taxon>Euteleostomi</taxon>
        <taxon>Actinopterygii</taxon>
        <taxon>Neopterygii</taxon>
        <taxon>Teleostei</taxon>
        <taxon>Neoteleostei</taxon>
        <taxon>Acanthomorphata</taxon>
        <taxon>Eupercaria</taxon>
        <taxon>Perciformes</taxon>
        <taxon>Percoidei</taxon>
        <taxon>Percidae</taxon>
        <taxon>Etheostomatinae</taxon>
        <taxon>Etheostoma</taxon>
    </lineage>
</organism>
<accession>A0A5J5CG77</accession>
<evidence type="ECO:0000313" key="2">
    <source>
        <dbReference type="EMBL" id="KAA8579070.1"/>
    </source>
</evidence>
<dbReference type="AlphaFoldDB" id="A0A5J5CG77"/>
<name>A0A5J5CG77_9PERO</name>
<keyword evidence="3" id="KW-1185">Reference proteome</keyword>
<dbReference type="Proteomes" id="UP000327493">
    <property type="component" value="Unassembled WGS sequence"/>
</dbReference>
<proteinExistence type="predicted"/>
<feature type="compositionally biased region" description="Polar residues" evidence="1">
    <location>
        <begin position="1"/>
        <end position="10"/>
    </location>
</feature>
<gene>
    <name evidence="2" type="ORF">FQN60_018811</name>
</gene>
<evidence type="ECO:0000256" key="1">
    <source>
        <dbReference type="SAM" id="MobiDB-lite"/>
    </source>
</evidence>